<feature type="binding site" description="covalent" evidence="13">
    <location>
        <position position="192"/>
    </location>
    <ligand>
        <name>heme c</name>
        <dbReference type="ChEBI" id="CHEBI:61717"/>
    </ligand>
</feature>
<feature type="binding site" description="covalent" evidence="13">
    <location>
        <position position="62"/>
    </location>
    <ligand>
        <name>heme c</name>
        <dbReference type="ChEBI" id="CHEBI:61717"/>
    </ligand>
</feature>
<dbReference type="InterPro" id="IPR002326">
    <property type="entry name" value="Cyt_c1"/>
</dbReference>
<keyword evidence="5 13" id="KW-0349">Heme</keyword>
<evidence type="ECO:0000256" key="4">
    <source>
        <dbReference type="ARBA" id="ARBA00022448"/>
    </source>
</evidence>
<feature type="transmembrane region" description="Helical" evidence="14">
    <location>
        <begin position="237"/>
        <end position="255"/>
    </location>
</feature>
<feature type="binding site" description="covalent" evidence="13">
    <location>
        <position position="61"/>
    </location>
    <ligand>
        <name>heme c</name>
        <dbReference type="ChEBI" id="CHEBI:61717"/>
    </ligand>
</feature>
<dbReference type="SUPFAM" id="SSF46626">
    <property type="entry name" value="Cytochrome c"/>
    <property type="match status" value="1"/>
</dbReference>
<dbReference type="STRING" id="91604.ID47_08380"/>
<dbReference type="PROSITE" id="PS51007">
    <property type="entry name" value="CYTC"/>
    <property type="match status" value="1"/>
</dbReference>
<dbReference type="PANTHER" id="PTHR10266">
    <property type="entry name" value="CYTOCHROME C1"/>
    <property type="match status" value="1"/>
</dbReference>
<keyword evidence="10 14" id="KW-1133">Transmembrane helix</keyword>
<dbReference type="PANTHER" id="PTHR10266:SF3">
    <property type="entry name" value="CYTOCHROME C1, HEME PROTEIN, MITOCHONDRIAL"/>
    <property type="match status" value="1"/>
</dbReference>
<evidence type="ECO:0000256" key="10">
    <source>
        <dbReference type="ARBA" id="ARBA00022989"/>
    </source>
</evidence>
<keyword evidence="11 13" id="KW-0408">Iron</keyword>
<dbReference type="Gene3D" id="1.10.760.10">
    <property type="entry name" value="Cytochrome c-like domain"/>
    <property type="match status" value="1"/>
</dbReference>
<dbReference type="SUPFAM" id="SSF81496">
    <property type="entry name" value="Cytochrome c1 subunit of cytochrome bc1 complex (Ubiquinol-cytochrome c reductase), transmembrane anchor"/>
    <property type="match status" value="1"/>
</dbReference>
<dbReference type="Proteomes" id="UP000028926">
    <property type="component" value="Chromosome"/>
</dbReference>
<organism evidence="17 18">
    <name type="scientific">Candidatus Odyssella acanthamoebae</name>
    <dbReference type="NCBI Taxonomy" id="91604"/>
    <lineage>
        <taxon>Bacteria</taxon>
        <taxon>Pseudomonadati</taxon>
        <taxon>Pseudomonadota</taxon>
        <taxon>Alphaproteobacteria</taxon>
        <taxon>Holosporales</taxon>
        <taxon>Candidatus Paracaedibacteraceae</taxon>
        <taxon>Candidatus Odyssella</taxon>
    </lineage>
</organism>
<evidence type="ECO:0000256" key="6">
    <source>
        <dbReference type="ARBA" id="ARBA00022660"/>
    </source>
</evidence>
<dbReference type="GO" id="GO:0009055">
    <property type="term" value="F:electron transfer activity"/>
    <property type="evidence" value="ECO:0007669"/>
    <property type="project" value="InterPro"/>
</dbReference>
<evidence type="ECO:0000259" key="16">
    <source>
        <dbReference type="PROSITE" id="PS51007"/>
    </source>
</evidence>
<dbReference type="EMBL" id="CP008941">
    <property type="protein sequence ID" value="AIK96734.1"/>
    <property type="molecule type" value="Genomic_DNA"/>
</dbReference>
<evidence type="ECO:0000256" key="12">
    <source>
        <dbReference type="ARBA" id="ARBA00023136"/>
    </source>
</evidence>
<evidence type="ECO:0000256" key="1">
    <source>
        <dbReference type="ARBA" id="ARBA00004370"/>
    </source>
</evidence>
<dbReference type="InterPro" id="IPR021157">
    <property type="entry name" value="Cyt_c1_TM_anchor_C"/>
</dbReference>
<name>A0A077AXK7_9PROT</name>
<dbReference type="InterPro" id="IPR036909">
    <property type="entry name" value="Cyt_c-like_dom_sf"/>
</dbReference>
<evidence type="ECO:0000256" key="14">
    <source>
        <dbReference type="SAM" id="Phobius"/>
    </source>
</evidence>
<keyword evidence="18" id="KW-1185">Reference proteome</keyword>
<protein>
    <recommendedName>
        <fullName evidence="3">Cytochrome c1</fullName>
    </recommendedName>
</protein>
<feature type="chain" id="PRO_5001717087" description="Cytochrome c1" evidence="15">
    <location>
        <begin position="22"/>
        <end position="264"/>
    </location>
</feature>
<feature type="binding site" description="covalent" evidence="13">
    <location>
        <position position="58"/>
    </location>
    <ligand>
        <name>heme c</name>
        <dbReference type="ChEBI" id="CHEBI:61717"/>
    </ligand>
</feature>
<comment type="similarity">
    <text evidence="2">Belongs to the cytochrome c family.</text>
</comment>
<feature type="signal peptide" evidence="15">
    <location>
        <begin position="1"/>
        <end position="21"/>
    </location>
</feature>
<evidence type="ECO:0000313" key="17">
    <source>
        <dbReference type="EMBL" id="AIK96734.1"/>
    </source>
</evidence>
<evidence type="ECO:0000256" key="7">
    <source>
        <dbReference type="ARBA" id="ARBA00022692"/>
    </source>
</evidence>
<evidence type="ECO:0000256" key="8">
    <source>
        <dbReference type="ARBA" id="ARBA00022723"/>
    </source>
</evidence>
<evidence type="ECO:0000256" key="9">
    <source>
        <dbReference type="ARBA" id="ARBA00022982"/>
    </source>
</evidence>
<accession>A0A077AXK7</accession>
<evidence type="ECO:0000256" key="3">
    <source>
        <dbReference type="ARBA" id="ARBA00016165"/>
    </source>
</evidence>
<evidence type="ECO:0000256" key="13">
    <source>
        <dbReference type="PIRSR" id="PIRSR602326-1"/>
    </source>
</evidence>
<sequence>MKKVILISLLSFGLTFKSAQAESDAAPPKKVVFSFKGHTGTFKRDELQRGFEVYKNVCSSCHGVYQLRIGNLQGKGKDIHDIRKSNLGLTKDEVAALAAEYKVPDLNADGEPIERKATPVDKFPRPYPNQKAARAANNGAYPPDLSTVVKARKGGPDYVYSLLTGYQKAPTGVEVGEGRHYNPYFPGGQISMAQPLHTEGQVTYSDGTKATVEQMAHDVTAFLTWASEPESDDRKAMGIKILFYLLIMSVVMYLSKRKIWADVK</sequence>
<comment type="subcellular location">
    <subcellularLocation>
        <location evidence="1">Membrane</location>
    </subcellularLocation>
</comment>
<keyword evidence="4" id="KW-0813">Transport</keyword>
<dbReference type="Gene3D" id="1.20.5.100">
    <property type="entry name" value="Cytochrome c1, transmembrane anchor, C-terminal"/>
    <property type="match status" value="1"/>
</dbReference>
<dbReference type="Pfam" id="PF02167">
    <property type="entry name" value="Cytochrom_C1"/>
    <property type="match status" value="1"/>
</dbReference>
<dbReference type="HOGENOM" id="CLU_040334_1_2_5"/>
<dbReference type="RefSeq" id="WP_038465388.1">
    <property type="nucleotide sequence ID" value="NZ_CP008941.1"/>
</dbReference>
<evidence type="ECO:0000313" key="18">
    <source>
        <dbReference type="Proteomes" id="UP000028926"/>
    </source>
</evidence>
<evidence type="ECO:0000256" key="2">
    <source>
        <dbReference type="ARBA" id="ARBA00006488"/>
    </source>
</evidence>
<keyword evidence="7 14" id="KW-0812">Transmembrane</keyword>
<keyword evidence="15" id="KW-0732">Signal</keyword>
<dbReference type="GO" id="GO:0020037">
    <property type="term" value="F:heme binding"/>
    <property type="evidence" value="ECO:0007669"/>
    <property type="project" value="InterPro"/>
</dbReference>
<keyword evidence="8 13" id="KW-0479">Metal-binding</keyword>
<dbReference type="InterPro" id="IPR009056">
    <property type="entry name" value="Cyt_c-like_dom"/>
</dbReference>
<keyword evidence="6" id="KW-0679">Respiratory chain</keyword>
<dbReference type="GO" id="GO:0016020">
    <property type="term" value="C:membrane"/>
    <property type="evidence" value="ECO:0007669"/>
    <property type="project" value="UniProtKB-SubCell"/>
</dbReference>
<evidence type="ECO:0000256" key="5">
    <source>
        <dbReference type="ARBA" id="ARBA00022617"/>
    </source>
</evidence>
<dbReference type="AlphaFoldDB" id="A0A077AXK7"/>
<evidence type="ECO:0000256" key="15">
    <source>
        <dbReference type="SAM" id="SignalP"/>
    </source>
</evidence>
<keyword evidence="12 14" id="KW-0472">Membrane</keyword>
<comment type="cofactor">
    <cofactor evidence="13">
        <name>heme c</name>
        <dbReference type="ChEBI" id="CHEBI:61717"/>
    </cofactor>
    <text evidence="13">Binds 1 heme c group covalently per subunit.</text>
</comment>
<dbReference type="GO" id="GO:0046872">
    <property type="term" value="F:metal ion binding"/>
    <property type="evidence" value="ECO:0007669"/>
    <property type="project" value="UniProtKB-KW"/>
</dbReference>
<gene>
    <name evidence="17" type="ORF">ID47_08380</name>
</gene>
<dbReference type="OrthoDB" id="9808471at2"/>
<dbReference type="PRINTS" id="PR00603">
    <property type="entry name" value="CYTOCHROMEC1"/>
</dbReference>
<dbReference type="KEGG" id="paca:ID47_08380"/>
<evidence type="ECO:0000256" key="11">
    <source>
        <dbReference type="ARBA" id="ARBA00023004"/>
    </source>
</evidence>
<reference evidence="17 18" key="1">
    <citation type="submission" date="2014-07" db="EMBL/GenBank/DDBJ databases">
        <title>Comparative genomic insights into amoeba endosymbionts belonging to the families of Holosporaceae and Candidatus Midichloriaceae within Rickettsiales.</title>
        <authorList>
            <person name="Wang Z."/>
            <person name="Wu M."/>
        </authorList>
    </citation>
    <scope>NUCLEOTIDE SEQUENCE [LARGE SCALE GENOMIC DNA]</scope>
    <source>
        <strain evidence="17">PRA3</strain>
    </source>
</reference>
<keyword evidence="9" id="KW-0249">Electron transport</keyword>
<proteinExistence type="inferred from homology"/>
<feature type="domain" description="Cytochrome c" evidence="16">
    <location>
        <begin position="45"/>
        <end position="153"/>
    </location>
</feature>
<dbReference type="eggNOG" id="COG2857">
    <property type="taxonomic scope" value="Bacteria"/>
</dbReference>